<dbReference type="InterPro" id="IPR052051">
    <property type="entry name" value="TCR_complex_component"/>
</dbReference>
<evidence type="ECO:0000256" key="1">
    <source>
        <dbReference type="ARBA" id="ARBA00004236"/>
    </source>
</evidence>
<comment type="subcellular location">
    <subcellularLocation>
        <location evidence="1">Cell membrane</location>
    </subcellularLocation>
</comment>
<evidence type="ECO:0000256" key="4">
    <source>
        <dbReference type="ARBA" id="ARBA00022859"/>
    </source>
</evidence>
<dbReference type="PANTHER" id="PTHR19433">
    <property type="entry name" value="T-CELL RECEPTOR ALPHA CHAIN V REGION-RELATED"/>
    <property type="match status" value="1"/>
</dbReference>
<dbReference type="AlphaFoldDB" id="A0AAV1N2G0"/>
<keyword evidence="3" id="KW-0732">Signal</keyword>
<comment type="caution">
    <text evidence="9">The sequence shown here is derived from an EMBL/GenBank/DDBJ whole genome shotgun (WGS) entry which is preliminary data.</text>
</comment>
<dbReference type="SUPFAM" id="SSF48726">
    <property type="entry name" value="Immunoglobulin"/>
    <property type="match status" value="1"/>
</dbReference>
<evidence type="ECO:0000313" key="9">
    <source>
        <dbReference type="EMBL" id="CAK6953559.1"/>
    </source>
</evidence>
<organism evidence="9 10">
    <name type="scientific">Scomber scombrus</name>
    <name type="common">Atlantic mackerel</name>
    <name type="synonym">Scomber vernalis</name>
    <dbReference type="NCBI Taxonomy" id="13677"/>
    <lineage>
        <taxon>Eukaryota</taxon>
        <taxon>Metazoa</taxon>
        <taxon>Chordata</taxon>
        <taxon>Craniata</taxon>
        <taxon>Vertebrata</taxon>
        <taxon>Euteleostomi</taxon>
        <taxon>Actinopterygii</taxon>
        <taxon>Neopterygii</taxon>
        <taxon>Teleostei</taxon>
        <taxon>Neoteleostei</taxon>
        <taxon>Acanthomorphata</taxon>
        <taxon>Pelagiaria</taxon>
        <taxon>Scombriformes</taxon>
        <taxon>Scombridae</taxon>
        <taxon>Scomber</taxon>
    </lineage>
</organism>
<keyword evidence="4" id="KW-0391">Immunity</keyword>
<dbReference type="Gene3D" id="2.60.40.10">
    <property type="entry name" value="Immunoglobulins"/>
    <property type="match status" value="1"/>
</dbReference>
<dbReference type="GO" id="GO:0002376">
    <property type="term" value="P:immune system process"/>
    <property type="evidence" value="ECO:0007669"/>
    <property type="project" value="UniProtKB-KW"/>
</dbReference>
<dbReference type="InterPro" id="IPR013106">
    <property type="entry name" value="Ig_V-set"/>
</dbReference>
<name>A0AAV1N2G0_SCOSC</name>
<evidence type="ECO:0000256" key="5">
    <source>
        <dbReference type="ARBA" id="ARBA00023136"/>
    </source>
</evidence>
<gene>
    <name evidence="9" type="ORF">FSCOSCO3_A007405</name>
</gene>
<evidence type="ECO:0000313" key="10">
    <source>
        <dbReference type="Proteomes" id="UP001314229"/>
    </source>
</evidence>
<keyword evidence="2" id="KW-1003">Cell membrane</keyword>
<dbReference type="EMBL" id="CAWUFR010000013">
    <property type="protein sequence ID" value="CAK6953559.1"/>
    <property type="molecule type" value="Genomic_DNA"/>
</dbReference>
<evidence type="ECO:0000256" key="2">
    <source>
        <dbReference type="ARBA" id="ARBA00022475"/>
    </source>
</evidence>
<dbReference type="PANTHER" id="PTHR19433:SF111">
    <property type="entry name" value="T CELL RECEPTOR ALPHA VARIABLE 4"/>
    <property type="match status" value="1"/>
</dbReference>
<accession>A0AAV1N2G0</accession>
<dbReference type="Pfam" id="PF07686">
    <property type="entry name" value="V-set"/>
    <property type="match status" value="1"/>
</dbReference>
<keyword evidence="10" id="KW-1185">Reference proteome</keyword>
<evidence type="ECO:0000256" key="6">
    <source>
        <dbReference type="ARBA" id="ARBA00023157"/>
    </source>
</evidence>
<protein>
    <recommendedName>
        <fullName evidence="8">Ig-like domain-containing protein</fullName>
    </recommendedName>
</protein>
<dbReference type="InterPro" id="IPR007110">
    <property type="entry name" value="Ig-like_dom"/>
</dbReference>
<keyword evidence="5" id="KW-0472">Membrane</keyword>
<dbReference type="GO" id="GO:0009617">
    <property type="term" value="P:response to bacterium"/>
    <property type="evidence" value="ECO:0007669"/>
    <property type="project" value="TreeGrafter"/>
</dbReference>
<keyword evidence="7" id="KW-0325">Glycoprotein</keyword>
<sequence length="149" mass="16904">MNITDSDEGFYYCGTEQTEVEDKSKISQRNIYTYGNATRIIVRVVSCSHDGISGSVLKVTVRPGQNVTLYCDCKPSTGIFIVWYRNCSHENLVPRTKYDKGDAINKDHTAIMNPFPHFHLVKNQSTESYDLLIKNITDSDEGLYYCGTE</sequence>
<proteinExistence type="predicted"/>
<dbReference type="Proteomes" id="UP001314229">
    <property type="component" value="Unassembled WGS sequence"/>
</dbReference>
<evidence type="ECO:0000259" key="8">
    <source>
        <dbReference type="PROSITE" id="PS50835"/>
    </source>
</evidence>
<dbReference type="GO" id="GO:0005886">
    <property type="term" value="C:plasma membrane"/>
    <property type="evidence" value="ECO:0007669"/>
    <property type="project" value="UniProtKB-SubCell"/>
</dbReference>
<feature type="domain" description="Ig-like" evidence="8">
    <location>
        <begin position="54"/>
        <end position="149"/>
    </location>
</feature>
<dbReference type="PROSITE" id="PS50835">
    <property type="entry name" value="IG_LIKE"/>
    <property type="match status" value="1"/>
</dbReference>
<reference evidence="9 10" key="1">
    <citation type="submission" date="2024-01" db="EMBL/GenBank/DDBJ databases">
        <authorList>
            <person name="Alioto T."/>
            <person name="Alioto T."/>
            <person name="Gomez Garrido J."/>
        </authorList>
    </citation>
    <scope>NUCLEOTIDE SEQUENCE [LARGE SCALE GENOMIC DNA]</scope>
</reference>
<evidence type="ECO:0000256" key="3">
    <source>
        <dbReference type="ARBA" id="ARBA00022729"/>
    </source>
</evidence>
<keyword evidence="6" id="KW-1015">Disulfide bond</keyword>
<dbReference type="InterPro" id="IPR036179">
    <property type="entry name" value="Ig-like_dom_sf"/>
</dbReference>
<dbReference type="InterPro" id="IPR013783">
    <property type="entry name" value="Ig-like_fold"/>
</dbReference>
<evidence type="ECO:0000256" key="7">
    <source>
        <dbReference type="ARBA" id="ARBA00023180"/>
    </source>
</evidence>